<protein>
    <submittedName>
        <fullName evidence="1">Mitochondrial import inner membrane translocase</fullName>
    </submittedName>
</protein>
<name>A0A5A7QQY9_STRAF</name>
<dbReference type="EMBL" id="BKCP01007515">
    <property type="protein sequence ID" value="GER46331.1"/>
    <property type="molecule type" value="Genomic_DNA"/>
</dbReference>
<reference evidence="2" key="1">
    <citation type="journal article" date="2019" name="Curr. Biol.">
        <title>Genome Sequence of Striga asiatica Provides Insight into the Evolution of Plant Parasitism.</title>
        <authorList>
            <person name="Yoshida S."/>
            <person name="Kim S."/>
            <person name="Wafula E.K."/>
            <person name="Tanskanen J."/>
            <person name="Kim Y.M."/>
            <person name="Honaas L."/>
            <person name="Yang Z."/>
            <person name="Spallek T."/>
            <person name="Conn C.E."/>
            <person name="Ichihashi Y."/>
            <person name="Cheong K."/>
            <person name="Cui S."/>
            <person name="Der J.P."/>
            <person name="Gundlach H."/>
            <person name="Jiao Y."/>
            <person name="Hori C."/>
            <person name="Ishida J.K."/>
            <person name="Kasahara H."/>
            <person name="Kiba T."/>
            <person name="Kim M.S."/>
            <person name="Koo N."/>
            <person name="Laohavisit A."/>
            <person name="Lee Y.H."/>
            <person name="Lumba S."/>
            <person name="McCourt P."/>
            <person name="Mortimer J.C."/>
            <person name="Mutuku J.M."/>
            <person name="Nomura T."/>
            <person name="Sasaki-Sekimoto Y."/>
            <person name="Seto Y."/>
            <person name="Wang Y."/>
            <person name="Wakatake T."/>
            <person name="Sakakibara H."/>
            <person name="Demura T."/>
            <person name="Yamaguchi S."/>
            <person name="Yoneyama K."/>
            <person name="Manabe R.I."/>
            <person name="Nelson D.C."/>
            <person name="Schulman A.H."/>
            <person name="Timko M.P."/>
            <person name="dePamphilis C.W."/>
            <person name="Choi D."/>
            <person name="Shirasu K."/>
        </authorList>
    </citation>
    <scope>NUCLEOTIDE SEQUENCE [LARGE SCALE GENOMIC DNA]</scope>
    <source>
        <strain evidence="2">cv. UVA1</strain>
    </source>
</reference>
<evidence type="ECO:0000313" key="1">
    <source>
        <dbReference type="EMBL" id="GER46331.1"/>
    </source>
</evidence>
<sequence length="110" mass="12552">MANNNGVRDIDKEAAVLLLQKTSESDPIHPKTRTITMKVHVYKQGKGPIDIIKMGLAGWDQDQFEVREIMDKYGFKSMYTFTPGFGRGVPIQFNLRNGRSLLQGRCRYLC</sequence>
<comment type="caution">
    <text evidence="1">The sequence shown here is derived from an EMBL/GenBank/DDBJ whole genome shotgun (WGS) entry which is preliminary data.</text>
</comment>
<organism evidence="1 2">
    <name type="scientific">Striga asiatica</name>
    <name type="common">Asiatic witchweed</name>
    <name type="synonym">Buchnera asiatica</name>
    <dbReference type="NCBI Taxonomy" id="4170"/>
    <lineage>
        <taxon>Eukaryota</taxon>
        <taxon>Viridiplantae</taxon>
        <taxon>Streptophyta</taxon>
        <taxon>Embryophyta</taxon>
        <taxon>Tracheophyta</taxon>
        <taxon>Spermatophyta</taxon>
        <taxon>Magnoliopsida</taxon>
        <taxon>eudicotyledons</taxon>
        <taxon>Gunneridae</taxon>
        <taxon>Pentapetalae</taxon>
        <taxon>asterids</taxon>
        <taxon>lamiids</taxon>
        <taxon>Lamiales</taxon>
        <taxon>Orobanchaceae</taxon>
        <taxon>Buchnereae</taxon>
        <taxon>Striga</taxon>
    </lineage>
</organism>
<accession>A0A5A7QQY9</accession>
<dbReference type="AlphaFoldDB" id="A0A5A7QQY9"/>
<evidence type="ECO:0000313" key="2">
    <source>
        <dbReference type="Proteomes" id="UP000325081"/>
    </source>
</evidence>
<proteinExistence type="predicted"/>
<dbReference type="PANTHER" id="PTHR35475:SF1">
    <property type="entry name" value="WD REPEAT PROTEIN"/>
    <property type="match status" value="1"/>
</dbReference>
<dbReference type="PANTHER" id="PTHR35475">
    <property type="entry name" value="WD REPEAT PROTEIN"/>
    <property type="match status" value="1"/>
</dbReference>
<gene>
    <name evidence="1" type="ORF">STAS_23365</name>
</gene>
<keyword evidence="2" id="KW-1185">Reference proteome</keyword>
<dbReference type="OrthoDB" id="658712at2759"/>
<dbReference type="Proteomes" id="UP000325081">
    <property type="component" value="Unassembled WGS sequence"/>
</dbReference>